<dbReference type="Proteomes" id="UP001066276">
    <property type="component" value="Chromosome 7"/>
</dbReference>
<accession>A0AAV7PUT1</accession>
<evidence type="ECO:0000313" key="3">
    <source>
        <dbReference type="Proteomes" id="UP001066276"/>
    </source>
</evidence>
<evidence type="ECO:0000259" key="1">
    <source>
        <dbReference type="PROSITE" id="PS50994"/>
    </source>
</evidence>
<dbReference type="GO" id="GO:0003676">
    <property type="term" value="F:nucleic acid binding"/>
    <property type="evidence" value="ECO:0007669"/>
    <property type="project" value="InterPro"/>
</dbReference>
<dbReference type="PANTHER" id="PTHR37984">
    <property type="entry name" value="PROTEIN CBG26694"/>
    <property type="match status" value="1"/>
</dbReference>
<dbReference type="PANTHER" id="PTHR37984:SF5">
    <property type="entry name" value="PROTEIN NYNRIN-LIKE"/>
    <property type="match status" value="1"/>
</dbReference>
<dbReference type="Gene3D" id="3.30.420.10">
    <property type="entry name" value="Ribonuclease H-like superfamily/Ribonuclease H"/>
    <property type="match status" value="1"/>
</dbReference>
<protein>
    <recommendedName>
        <fullName evidence="1">Integrase catalytic domain-containing protein</fullName>
    </recommendedName>
</protein>
<name>A0AAV7PUT1_PLEWA</name>
<sequence length="170" mass="19389">MYETLGASQPRALALIDGYSKYPIVKVIASTAFTQVGPAPERIFAMFDLPEEIKMDNAPPFQGNEFQDMLRCLGIQHRRITPLWPQANGEVERFMHTLNKALRIVVLETTDPELSLYRFLREYRGTPHCTTGQTPWSLMLAGPRRDTIPTAPGWKPTPIYKLRGKKSMIR</sequence>
<dbReference type="InterPro" id="IPR036397">
    <property type="entry name" value="RNaseH_sf"/>
</dbReference>
<dbReference type="InterPro" id="IPR050951">
    <property type="entry name" value="Retrovirus_Pol_polyprotein"/>
</dbReference>
<comment type="caution">
    <text evidence="2">The sequence shown here is derived from an EMBL/GenBank/DDBJ whole genome shotgun (WGS) entry which is preliminary data.</text>
</comment>
<dbReference type="GO" id="GO:0015074">
    <property type="term" value="P:DNA integration"/>
    <property type="evidence" value="ECO:0007669"/>
    <property type="project" value="InterPro"/>
</dbReference>
<dbReference type="SUPFAM" id="SSF53098">
    <property type="entry name" value="Ribonuclease H-like"/>
    <property type="match status" value="1"/>
</dbReference>
<feature type="domain" description="Integrase catalytic" evidence="1">
    <location>
        <begin position="1"/>
        <end position="143"/>
    </location>
</feature>
<dbReference type="AlphaFoldDB" id="A0AAV7PUT1"/>
<organism evidence="2 3">
    <name type="scientific">Pleurodeles waltl</name>
    <name type="common">Iberian ribbed newt</name>
    <dbReference type="NCBI Taxonomy" id="8319"/>
    <lineage>
        <taxon>Eukaryota</taxon>
        <taxon>Metazoa</taxon>
        <taxon>Chordata</taxon>
        <taxon>Craniata</taxon>
        <taxon>Vertebrata</taxon>
        <taxon>Euteleostomi</taxon>
        <taxon>Amphibia</taxon>
        <taxon>Batrachia</taxon>
        <taxon>Caudata</taxon>
        <taxon>Salamandroidea</taxon>
        <taxon>Salamandridae</taxon>
        <taxon>Pleurodelinae</taxon>
        <taxon>Pleurodeles</taxon>
    </lineage>
</organism>
<proteinExistence type="predicted"/>
<dbReference type="PROSITE" id="PS50994">
    <property type="entry name" value="INTEGRASE"/>
    <property type="match status" value="1"/>
</dbReference>
<gene>
    <name evidence="2" type="ORF">NDU88_007906</name>
</gene>
<dbReference type="InterPro" id="IPR012337">
    <property type="entry name" value="RNaseH-like_sf"/>
</dbReference>
<evidence type="ECO:0000313" key="2">
    <source>
        <dbReference type="EMBL" id="KAJ1129538.1"/>
    </source>
</evidence>
<reference evidence="2" key="1">
    <citation type="journal article" date="2022" name="bioRxiv">
        <title>Sequencing and chromosome-scale assembly of the giantPleurodeles waltlgenome.</title>
        <authorList>
            <person name="Brown T."/>
            <person name="Elewa A."/>
            <person name="Iarovenko S."/>
            <person name="Subramanian E."/>
            <person name="Araus A.J."/>
            <person name="Petzold A."/>
            <person name="Susuki M."/>
            <person name="Suzuki K.-i.T."/>
            <person name="Hayashi T."/>
            <person name="Toyoda A."/>
            <person name="Oliveira C."/>
            <person name="Osipova E."/>
            <person name="Leigh N.D."/>
            <person name="Simon A."/>
            <person name="Yun M.H."/>
        </authorList>
    </citation>
    <scope>NUCLEOTIDE SEQUENCE</scope>
    <source>
        <strain evidence="2">20211129_DDA</strain>
        <tissue evidence="2">Liver</tissue>
    </source>
</reference>
<dbReference type="InterPro" id="IPR001584">
    <property type="entry name" value="Integrase_cat-core"/>
</dbReference>
<keyword evidence="3" id="KW-1185">Reference proteome</keyword>
<dbReference type="EMBL" id="JANPWB010000011">
    <property type="protein sequence ID" value="KAJ1129538.1"/>
    <property type="molecule type" value="Genomic_DNA"/>
</dbReference>